<name>A0A8H6FC83_9LECA</name>
<dbReference type="GeneID" id="59295056"/>
<gene>
    <name evidence="8" type="ORF">HO173_013435</name>
</gene>
<evidence type="ECO:0000256" key="5">
    <source>
        <dbReference type="ARBA" id="ARBA00023136"/>
    </source>
</evidence>
<dbReference type="PROSITE" id="PS50850">
    <property type="entry name" value="MFS"/>
    <property type="match status" value="1"/>
</dbReference>
<evidence type="ECO:0000256" key="6">
    <source>
        <dbReference type="SAM" id="Phobius"/>
    </source>
</evidence>
<protein>
    <recommendedName>
        <fullName evidence="7">Major facilitator superfamily (MFS) profile domain-containing protein</fullName>
    </recommendedName>
</protein>
<dbReference type="PANTHER" id="PTHR23501:SF102">
    <property type="entry name" value="DRUG TRANSPORTER, PUTATIVE (AFU_ORTHOLOGUE AFUA_3G08530)-RELATED"/>
    <property type="match status" value="1"/>
</dbReference>
<keyword evidence="5 6" id="KW-0472">Membrane</keyword>
<evidence type="ECO:0000313" key="9">
    <source>
        <dbReference type="Proteomes" id="UP000578531"/>
    </source>
</evidence>
<organism evidence="8 9">
    <name type="scientific">Letharia columbiana</name>
    <dbReference type="NCBI Taxonomy" id="112416"/>
    <lineage>
        <taxon>Eukaryota</taxon>
        <taxon>Fungi</taxon>
        <taxon>Dikarya</taxon>
        <taxon>Ascomycota</taxon>
        <taxon>Pezizomycotina</taxon>
        <taxon>Lecanoromycetes</taxon>
        <taxon>OSLEUM clade</taxon>
        <taxon>Lecanoromycetidae</taxon>
        <taxon>Lecanorales</taxon>
        <taxon>Lecanorineae</taxon>
        <taxon>Parmeliaceae</taxon>
        <taxon>Letharia</taxon>
    </lineage>
</organism>
<comment type="caution">
    <text evidence="8">The sequence shown here is derived from an EMBL/GenBank/DDBJ whole genome shotgun (WGS) entry which is preliminary data.</text>
</comment>
<evidence type="ECO:0000256" key="1">
    <source>
        <dbReference type="ARBA" id="ARBA00004141"/>
    </source>
</evidence>
<evidence type="ECO:0000256" key="3">
    <source>
        <dbReference type="ARBA" id="ARBA00022692"/>
    </source>
</evidence>
<sequence length="127" mass="13498">MRAKANDILAALDLTIVTTAFPTISEHFHTNAGYIWVGAAYILADAASTPVWGKVSDIWGRKTVLLIAIAVFFIGSALSATAVNMVMLIAGRTVQGLGGAGLVNLSNIVIADLFSMRYALLWISMID</sequence>
<dbReference type="InterPro" id="IPR036259">
    <property type="entry name" value="MFS_trans_sf"/>
</dbReference>
<evidence type="ECO:0000256" key="2">
    <source>
        <dbReference type="ARBA" id="ARBA00007520"/>
    </source>
</evidence>
<evidence type="ECO:0000259" key="7">
    <source>
        <dbReference type="PROSITE" id="PS50850"/>
    </source>
</evidence>
<dbReference type="GO" id="GO:0022857">
    <property type="term" value="F:transmembrane transporter activity"/>
    <property type="evidence" value="ECO:0007669"/>
    <property type="project" value="InterPro"/>
</dbReference>
<dbReference type="EMBL" id="JACCJC010000159">
    <property type="protein sequence ID" value="KAF6222469.1"/>
    <property type="molecule type" value="Genomic_DNA"/>
</dbReference>
<dbReference type="AlphaFoldDB" id="A0A8H6FC83"/>
<accession>A0A8H6FC83</accession>
<feature type="transmembrane region" description="Helical" evidence="6">
    <location>
        <begin position="64"/>
        <end position="90"/>
    </location>
</feature>
<dbReference type="InterPro" id="IPR011701">
    <property type="entry name" value="MFS"/>
</dbReference>
<dbReference type="SUPFAM" id="SSF103473">
    <property type="entry name" value="MFS general substrate transporter"/>
    <property type="match status" value="1"/>
</dbReference>
<keyword evidence="4 6" id="KW-1133">Transmembrane helix</keyword>
<keyword evidence="3 6" id="KW-0812">Transmembrane</keyword>
<comment type="subcellular location">
    <subcellularLocation>
        <location evidence="1">Membrane</location>
        <topology evidence="1">Multi-pass membrane protein</topology>
    </subcellularLocation>
</comment>
<dbReference type="InterPro" id="IPR020846">
    <property type="entry name" value="MFS_dom"/>
</dbReference>
<reference evidence="8 9" key="1">
    <citation type="journal article" date="2020" name="Genomics">
        <title>Complete, high-quality genomes from long-read metagenomic sequencing of two wolf lichen thalli reveals enigmatic genome architecture.</title>
        <authorList>
            <person name="McKenzie S.K."/>
            <person name="Walston R.F."/>
            <person name="Allen J.L."/>
        </authorList>
    </citation>
    <scope>NUCLEOTIDE SEQUENCE [LARGE SCALE GENOMIC DNA]</scope>
    <source>
        <strain evidence="8">WasteWater2</strain>
    </source>
</reference>
<keyword evidence="9" id="KW-1185">Reference proteome</keyword>
<dbReference type="Pfam" id="PF07690">
    <property type="entry name" value="MFS_1"/>
    <property type="match status" value="1"/>
</dbReference>
<proteinExistence type="inferred from homology"/>
<dbReference type="Proteomes" id="UP000578531">
    <property type="component" value="Unassembled WGS sequence"/>
</dbReference>
<dbReference type="OrthoDB" id="10021397at2759"/>
<feature type="domain" description="Major facilitator superfamily (MFS) profile" evidence="7">
    <location>
        <begin position="1"/>
        <end position="127"/>
    </location>
</feature>
<evidence type="ECO:0000256" key="4">
    <source>
        <dbReference type="ARBA" id="ARBA00022989"/>
    </source>
</evidence>
<evidence type="ECO:0000313" key="8">
    <source>
        <dbReference type="EMBL" id="KAF6222469.1"/>
    </source>
</evidence>
<feature type="transmembrane region" description="Helical" evidence="6">
    <location>
        <begin position="102"/>
        <end position="123"/>
    </location>
</feature>
<dbReference type="PANTHER" id="PTHR23501">
    <property type="entry name" value="MAJOR FACILITATOR SUPERFAMILY"/>
    <property type="match status" value="1"/>
</dbReference>
<dbReference type="Gene3D" id="1.20.1720.10">
    <property type="entry name" value="Multidrug resistance protein D"/>
    <property type="match status" value="1"/>
</dbReference>
<dbReference type="RefSeq" id="XP_037157854.1">
    <property type="nucleotide sequence ID" value="XM_037315252.1"/>
</dbReference>
<comment type="similarity">
    <text evidence="2">Belongs to the major facilitator superfamily. TCR/Tet family.</text>
</comment>
<dbReference type="GO" id="GO:0005886">
    <property type="term" value="C:plasma membrane"/>
    <property type="evidence" value="ECO:0007669"/>
    <property type="project" value="TreeGrafter"/>
</dbReference>